<evidence type="ECO:0000313" key="1">
    <source>
        <dbReference type="EMBL" id="MPL64669.1"/>
    </source>
</evidence>
<reference evidence="1" key="1">
    <citation type="submission" date="2019-08" db="EMBL/GenBank/DDBJ databases">
        <authorList>
            <person name="Kucharzyk K."/>
            <person name="Murdoch R.W."/>
            <person name="Higgins S."/>
            <person name="Loffler F."/>
        </authorList>
    </citation>
    <scope>NUCLEOTIDE SEQUENCE</scope>
</reference>
<dbReference type="InterPro" id="IPR020483">
    <property type="entry name" value="Uncharacterised_YgbA"/>
</dbReference>
<gene>
    <name evidence="1" type="ORF">SDC9_10326</name>
</gene>
<sequence length="141" mass="16504">MLVLEKFRNRFEADSFALPLGKENIPIVSMDSHKDKGSGVRIEREKKTVGFMVRKYCALYHGPELCKECESLLRYTAERLDSCPFGDKKPFCSACSVHCYEAEKCERIREVMRKIGPRMLYLMPLEYLRHFWGSIKNRGEE</sequence>
<dbReference type="AlphaFoldDB" id="A0A644TD33"/>
<accession>A0A644TD33</accession>
<comment type="caution">
    <text evidence="1">The sequence shown here is derived from an EMBL/GenBank/DDBJ whole genome shotgun (WGS) entry which is preliminary data.</text>
</comment>
<dbReference type="EMBL" id="VSSQ01000025">
    <property type="protein sequence ID" value="MPL64669.1"/>
    <property type="molecule type" value="Genomic_DNA"/>
</dbReference>
<proteinExistence type="predicted"/>
<organism evidence="1">
    <name type="scientific">bioreactor metagenome</name>
    <dbReference type="NCBI Taxonomy" id="1076179"/>
    <lineage>
        <taxon>unclassified sequences</taxon>
        <taxon>metagenomes</taxon>
        <taxon>ecological metagenomes</taxon>
    </lineage>
</organism>
<evidence type="ECO:0008006" key="2">
    <source>
        <dbReference type="Google" id="ProtNLM"/>
    </source>
</evidence>
<dbReference type="Pfam" id="PF11756">
    <property type="entry name" value="YgbA_NO"/>
    <property type="match status" value="1"/>
</dbReference>
<name>A0A644TD33_9ZZZZ</name>
<protein>
    <recommendedName>
        <fullName evidence="2">Nitrous oxide-stimulated promoter</fullName>
    </recommendedName>
</protein>
<dbReference type="NCBIfam" id="NF007714">
    <property type="entry name" value="PRK10410.1-2"/>
    <property type="match status" value="1"/>
</dbReference>